<name>A0ABQ0JX94_9BACT</name>
<evidence type="ECO:0000313" key="1">
    <source>
        <dbReference type="EMBL" id="GAN33325.1"/>
    </source>
</evidence>
<keyword evidence="2" id="KW-1185">Reference proteome</keyword>
<comment type="caution">
    <text evidence="1">The sequence shown here is derived from an EMBL/GenBank/DDBJ whole genome shotgun (WGS) entry which is preliminary data.</text>
</comment>
<evidence type="ECO:0000313" key="2">
    <source>
        <dbReference type="Proteomes" id="UP000032309"/>
    </source>
</evidence>
<dbReference type="Proteomes" id="UP000032309">
    <property type="component" value="Unassembled WGS sequence"/>
</dbReference>
<sequence>MRNQKLKQAILAMEIVCTLFSFRVCNIYAYAYEYGIVAVGHKELPVRKSGHRIRFNHPYELTEDVIAKVLSNIHYREKGLFKRIRTLNVFQDKETKQLVPLIVHAFSVATPAQVVTVSSYSERLLLTDRHNYCVLFMDDRNLNIVFSHVHKFQTYNDIMSEKKKYYYTASENPLKKRRSGFWKLVPSAGQQLEPGHENWLVINLSKEIP</sequence>
<gene>
    <name evidence="1" type="ORF">BROSI_A1844</name>
</gene>
<dbReference type="EMBL" id="BAFN01000001">
    <property type="protein sequence ID" value="GAN33325.1"/>
    <property type="molecule type" value="Genomic_DNA"/>
</dbReference>
<organism evidence="1 2">
    <name type="scientific">Candidatus Brocadia sinica JPN1</name>
    <dbReference type="NCBI Taxonomy" id="1197129"/>
    <lineage>
        <taxon>Bacteria</taxon>
        <taxon>Pseudomonadati</taxon>
        <taxon>Planctomycetota</taxon>
        <taxon>Candidatus Brocadiia</taxon>
        <taxon>Candidatus Brocadiales</taxon>
        <taxon>Candidatus Brocadiaceae</taxon>
        <taxon>Candidatus Brocadia</taxon>
    </lineage>
</organism>
<accession>A0ABQ0JX94</accession>
<proteinExistence type="predicted"/>
<reference evidence="2" key="1">
    <citation type="journal article" date="2015" name="Genome Announc.">
        <title>Draft Genome Sequence of an Anaerobic Ammonium-Oxidizing Bacterium, "Candidatus Brocadia sinica".</title>
        <authorList>
            <person name="Oshiki M."/>
            <person name="Shinyako-Hata K."/>
            <person name="Satoh H."/>
            <person name="Okabe S."/>
        </authorList>
    </citation>
    <scope>NUCLEOTIDE SEQUENCE [LARGE SCALE GENOMIC DNA]</scope>
    <source>
        <strain evidence="2">JPN1</strain>
    </source>
</reference>
<protein>
    <submittedName>
        <fullName evidence="1">Uncharacterized protein</fullName>
    </submittedName>
</protein>